<proteinExistence type="predicted"/>
<dbReference type="OrthoDB" id="3758478at2759"/>
<feature type="domain" description="SnoaL-like" evidence="1">
    <location>
        <begin position="15"/>
        <end position="112"/>
    </location>
</feature>
<protein>
    <recommendedName>
        <fullName evidence="1">SnoaL-like domain-containing protein</fullName>
    </recommendedName>
</protein>
<organism evidence="2 3">
    <name type="scientific">Thelephora terrestris</name>
    <dbReference type="NCBI Taxonomy" id="56493"/>
    <lineage>
        <taxon>Eukaryota</taxon>
        <taxon>Fungi</taxon>
        <taxon>Dikarya</taxon>
        <taxon>Basidiomycota</taxon>
        <taxon>Agaricomycotina</taxon>
        <taxon>Agaricomycetes</taxon>
        <taxon>Thelephorales</taxon>
        <taxon>Thelephoraceae</taxon>
        <taxon>Thelephora</taxon>
    </lineage>
</organism>
<evidence type="ECO:0000259" key="1">
    <source>
        <dbReference type="Pfam" id="PF12680"/>
    </source>
</evidence>
<reference evidence="2" key="1">
    <citation type="journal article" date="2020" name="Nat. Commun.">
        <title>Large-scale genome sequencing of mycorrhizal fungi provides insights into the early evolution of symbiotic traits.</title>
        <authorList>
            <person name="Miyauchi S."/>
            <person name="Kiss E."/>
            <person name="Kuo A."/>
            <person name="Drula E."/>
            <person name="Kohler A."/>
            <person name="Sanchez-Garcia M."/>
            <person name="Morin E."/>
            <person name="Andreopoulos B."/>
            <person name="Barry K.W."/>
            <person name="Bonito G."/>
            <person name="Buee M."/>
            <person name="Carver A."/>
            <person name="Chen C."/>
            <person name="Cichocki N."/>
            <person name="Clum A."/>
            <person name="Culley D."/>
            <person name="Crous P.W."/>
            <person name="Fauchery L."/>
            <person name="Girlanda M."/>
            <person name="Hayes R.D."/>
            <person name="Keri Z."/>
            <person name="LaButti K."/>
            <person name="Lipzen A."/>
            <person name="Lombard V."/>
            <person name="Magnuson J."/>
            <person name="Maillard F."/>
            <person name="Murat C."/>
            <person name="Nolan M."/>
            <person name="Ohm R.A."/>
            <person name="Pangilinan J."/>
            <person name="Pereira M.F."/>
            <person name="Perotto S."/>
            <person name="Peter M."/>
            <person name="Pfister S."/>
            <person name="Riley R."/>
            <person name="Sitrit Y."/>
            <person name="Stielow J.B."/>
            <person name="Szollosi G."/>
            <person name="Zifcakova L."/>
            <person name="Stursova M."/>
            <person name="Spatafora J.W."/>
            <person name="Tedersoo L."/>
            <person name="Vaario L.M."/>
            <person name="Yamada A."/>
            <person name="Yan M."/>
            <person name="Wang P."/>
            <person name="Xu J."/>
            <person name="Bruns T."/>
            <person name="Baldrian P."/>
            <person name="Vilgalys R."/>
            <person name="Dunand C."/>
            <person name="Henrissat B."/>
            <person name="Grigoriev I.V."/>
            <person name="Hibbett D."/>
            <person name="Nagy L.G."/>
            <person name="Martin F.M."/>
        </authorList>
    </citation>
    <scope>NUCLEOTIDE SEQUENCE</scope>
    <source>
        <strain evidence="2">UH-Tt-Lm1</strain>
    </source>
</reference>
<accession>A0A9P6HEF4</accession>
<comment type="caution">
    <text evidence="2">The sequence shown here is derived from an EMBL/GenBank/DDBJ whole genome shotgun (WGS) entry which is preliminary data.</text>
</comment>
<reference evidence="2" key="2">
    <citation type="submission" date="2020-11" db="EMBL/GenBank/DDBJ databases">
        <authorList>
            <consortium name="DOE Joint Genome Institute"/>
            <person name="Kuo A."/>
            <person name="Miyauchi S."/>
            <person name="Kiss E."/>
            <person name="Drula E."/>
            <person name="Kohler A."/>
            <person name="Sanchez-Garcia M."/>
            <person name="Andreopoulos B."/>
            <person name="Barry K.W."/>
            <person name="Bonito G."/>
            <person name="Buee M."/>
            <person name="Carver A."/>
            <person name="Chen C."/>
            <person name="Cichocki N."/>
            <person name="Clum A."/>
            <person name="Culley D."/>
            <person name="Crous P.W."/>
            <person name="Fauchery L."/>
            <person name="Girlanda M."/>
            <person name="Hayes R."/>
            <person name="Keri Z."/>
            <person name="Labutti K."/>
            <person name="Lipzen A."/>
            <person name="Lombard V."/>
            <person name="Magnuson J."/>
            <person name="Maillard F."/>
            <person name="Morin E."/>
            <person name="Murat C."/>
            <person name="Nolan M."/>
            <person name="Ohm R."/>
            <person name="Pangilinan J."/>
            <person name="Pereira M."/>
            <person name="Perotto S."/>
            <person name="Peter M."/>
            <person name="Riley R."/>
            <person name="Sitrit Y."/>
            <person name="Stielow B."/>
            <person name="Szollosi G."/>
            <person name="Zifcakova L."/>
            <person name="Stursova M."/>
            <person name="Spatafora J.W."/>
            <person name="Tedersoo L."/>
            <person name="Vaario L.-M."/>
            <person name="Yamada A."/>
            <person name="Yan M."/>
            <person name="Wang P."/>
            <person name="Xu J."/>
            <person name="Bruns T."/>
            <person name="Baldrian P."/>
            <person name="Vilgalys R."/>
            <person name="Henrissat B."/>
            <person name="Grigoriev I.V."/>
            <person name="Hibbett D."/>
            <person name="Nagy L.G."/>
            <person name="Martin F.M."/>
        </authorList>
    </citation>
    <scope>NUCLEOTIDE SEQUENCE</scope>
    <source>
        <strain evidence="2">UH-Tt-Lm1</strain>
    </source>
</reference>
<gene>
    <name evidence="2" type="ORF">BJ322DRAFT_1108875</name>
</gene>
<dbReference type="EMBL" id="WIUZ02000007">
    <property type="protein sequence ID" value="KAF9785445.1"/>
    <property type="molecule type" value="Genomic_DNA"/>
</dbReference>
<dbReference type="InterPro" id="IPR037401">
    <property type="entry name" value="SnoaL-like"/>
</dbReference>
<dbReference type="AlphaFoldDB" id="A0A9P6HEF4"/>
<dbReference type="Proteomes" id="UP000736335">
    <property type="component" value="Unassembled WGS sequence"/>
</dbReference>
<evidence type="ECO:0000313" key="2">
    <source>
        <dbReference type="EMBL" id="KAF9785445.1"/>
    </source>
</evidence>
<name>A0A9P6HEF4_9AGAM</name>
<dbReference type="InterPro" id="IPR032710">
    <property type="entry name" value="NTF2-like_dom_sf"/>
</dbReference>
<dbReference type="SUPFAM" id="SSF54427">
    <property type="entry name" value="NTF2-like"/>
    <property type="match status" value="1"/>
</dbReference>
<keyword evidence="3" id="KW-1185">Reference proteome</keyword>
<dbReference type="Pfam" id="PF12680">
    <property type="entry name" value="SnoaL_2"/>
    <property type="match status" value="1"/>
</dbReference>
<sequence length="156" mass="17301">MSSAEATDSPQVKVVRSFLEGIDKRDVDRVAKLLHKDYHQIAYPRSMGRAVENKDEWLQQIKGVMDLWTEDCEASYSTIHSIIEVPGKVVVHFTGKAETSVGMEIDREMLAIAHIVTDEDGSLKIKDLENFIDSKAYLDFSKAAAAAKANLQSCAA</sequence>
<dbReference type="Gene3D" id="3.10.450.50">
    <property type="match status" value="1"/>
</dbReference>
<evidence type="ECO:0000313" key="3">
    <source>
        <dbReference type="Proteomes" id="UP000736335"/>
    </source>
</evidence>